<dbReference type="PRINTS" id="PR00081">
    <property type="entry name" value="GDHRDH"/>
</dbReference>
<reference evidence="3 4" key="1">
    <citation type="submission" date="2020-10" db="EMBL/GenBank/DDBJ databases">
        <title>Sequencing the genomes of 1000 actinobacteria strains.</title>
        <authorList>
            <person name="Klenk H.-P."/>
        </authorList>
    </citation>
    <scope>NUCLEOTIDE SEQUENCE [LARGE SCALE GENOMIC DNA]</scope>
    <source>
        <strain evidence="3 4">DSM 46744</strain>
    </source>
</reference>
<evidence type="ECO:0000256" key="2">
    <source>
        <dbReference type="ARBA" id="ARBA00023002"/>
    </source>
</evidence>
<dbReference type="EMBL" id="JADBDZ010000001">
    <property type="protein sequence ID" value="MBE1530819.1"/>
    <property type="molecule type" value="Genomic_DNA"/>
</dbReference>
<sequence length="263" mass="26565">MPPTSTGRTIAVSGTASGIGRTLAGLLRDRGDTVIGVDLRDADVCADLGTPEGRAAAVAGVLDRSGGTLDGVVACAGVSGPTPLTVTVNHFGAVALLDGLRPALARAERPRAAAVGSISGTQPVDEDVLRACLDGDEPAALAAAAKVIEGGAGNRLYPSSKSALARWLRAASVSPEWAGAGIPLNAVAPGVVRTPMSDPLFADEKMREVMDRAVPMPLNGYAEPEVIAEALAWLISPANSHMAGQVVYVDGGAEATLRGPGVY</sequence>
<dbReference type="Proteomes" id="UP000627838">
    <property type="component" value="Unassembled WGS sequence"/>
</dbReference>
<organism evidence="3 4">
    <name type="scientific">Actinomadura algeriensis</name>
    <dbReference type="NCBI Taxonomy" id="1679523"/>
    <lineage>
        <taxon>Bacteria</taxon>
        <taxon>Bacillati</taxon>
        <taxon>Actinomycetota</taxon>
        <taxon>Actinomycetes</taxon>
        <taxon>Streptosporangiales</taxon>
        <taxon>Thermomonosporaceae</taxon>
        <taxon>Actinomadura</taxon>
    </lineage>
</organism>
<dbReference type="SUPFAM" id="SSF51735">
    <property type="entry name" value="NAD(P)-binding Rossmann-fold domains"/>
    <property type="match status" value="1"/>
</dbReference>
<accession>A0ABR9JK33</accession>
<dbReference type="InterPro" id="IPR002347">
    <property type="entry name" value="SDR_fam"/>
</dbReference>
<comment type="caution">
    <text evidence="3">The sequence shown here is derived from an EMBL/GenBank/DDBJ whole genome shotgun (WGS) entry which is preliminary data.</text>
</comment>
<comment type="similarity">
    <text evidence="1">Belongs to the short-chain dehydrogenases/reductases (SDR) family.</text>
</comment>
<evidence type="ECO:0000256" key="1">
    <source>
        <dbReference type="ARBA" id="ARBA00006484"/>
    </source>
</evidence>
<name>A0ABR9JK33_9ACTN</name>
<dbReference type="Pfam" id="PF13561">
    <property type="entry name" value="adh_short_C2"/>
    <property type="match status" value="1"/>
</dbReference>
<gene>
    <name evidence="3" type="ORF">H4W34_000652</name>
</gene>
<keyword evidence="4" id="KW-1185">Reference proteome</keyword>
<dbReference type="PROSITE" id="PS00061">
    <property type="entry name" value="ADH_SHORT"/>
    <property type="match status" value="1"/>
</dbReference>
<evidence type="ECO:0000313" key="4">
    <source>
        <dbReference type="Proteomes" id="UP000627838"/>
    </source>
</evidence>
<dbReference type="PANTHER" id="PTHR24321:SF8">
    <property type="entry name" value="ESTRADIOL 17-BETA-DEHYDROGENASE 8-RELATED"/>
    <property type="match status" value="1"/>
</dbReference>
<dbReference type="PANTHER" id="PTHR24321">
    <property type="entry name" value="DEHYDROGENASES, SHORT CHAIN"/>
    <property type="match status" value="1"/>
</dbReference>
<dbReference type="InterPro" id="IPR036291">
    <property type="entry name" value="NAD(P)-bd_dom_sf"/>
</dbReference>
<dbReference type="RefSeq" id="WP_192757781.1">
    <property type="nucleotide sequence ID" value="NZ_JADBDZ010000001.1"/>
</dbReference>
<dbReference type="Gene3D" id="3.40.50.720">
    <property type="entry name" value="NAD(P)-binding Rossmann-like Domain"/>
    <property type="match status" value="1"/>
</dbReference>
<keyword evidence="2" id="KW-0560">Oxidoreductase</keyword>
<evidence type="ECO:0000313" key="3">
    <source>
        <dbReference type="EMBL" id="MBE1530819.1"/>
    </source>
</evidence>
<protein>
    <submittedName>
        <fullName evidence="3">NAD(P)-dependent dehydrogenase (Short-subunit alcohol dehydrogenase family)</fullName>
    </submittedName>
</protein>
<dbReference type="InterPro" id="IPR020904">
    <property type="entry name" value="Sc_DH/Rdtase_CS"/>
</dbReference>
<proteinExistence type="inferred from homology"/>